<organism evidence="2 3">
    <name type="scientific">Yinghuangia aomiensis</name>
    <dbReference type="NCBI Taxonomy" id="676205"/>
    <lineage>
        <taxon>Bacteria</taxon>
        <taxon>Bacillati</taxon>
        <taxon>Actinomycetota</taxon>
        <taxon>Actinomycetes</taxon>
        <taxon>Kitasatosporales</taxon>
        <taxon>Streptomycetaceae</taxon>
        <taxon>Yinghuangia</taxon>
    </lineage>
</organism>
<keyword evidence="3" id="KW-1185">Reference proteome</keyword>
<feature type="region of interest" description="Disordered" evidence="1">
    <location>
        <begin position="287"/>
        <end position="311"/>
    </location>
</feature>
<sequence>MTTDPLAAAPGTIPALFHGLVDDAAIFPPGNLPLAEAVEAHHRHREAWYADLVGPFLVSAAKLPGLVALADPQRPLRVAVVVPGGAEGVGPAVAAVIGTPGLVLDGVETAGGTPEAIVAAYHEHVPEDVAGAVEIPADADLDAALGALAGTRHRAKFRTGGTTAGAFPSAAALAAFLAGCVDRRLPFKLTAGLHNALRHTDPDTGFVHHGFLNVLVAAAGMENDEGPEIAEGLLRSEDTELVALLREQTPAALAAARTRFTAFGSCSIEDPLADLVDLGFVAPPGATALRSPRVDKPESAARPSPESLEHP</sequence>
<dbReference type="EMBL" id="BAABHS010000015">
    <property type="protein sequence ID" value="GAA4973092.1"/>
    <property type="molecule type" value="Genomic_DNA"/>
</dbReference>
<name>A0ABP9HKF2_9ACTN</name>
<gene>
    <name evidence="2" type="ORF">GCM10023205_44330</name>
</gene>
<dbReference type="RefSeq" id="WP_345677350.1">
    <property type="nucleotide sequence ID" value="NZ_BAABHS010000015.1"/>
</dbReference>
<proteinExistence type="predicted"/>
<reference evidence="3" key="1">
    <citation type="journal article" date="2019" name="Int. J. Syst. Evol. Microbiol.">
        <title>The Global Catalogue of Microorganisms (GCM) 10K type strain sequencing project: providing services to taxonomists for standard genome sequencing and annotation.</title>
        <authorList>
            <consortium name="The Broad Institute Genomics Platform"/>
            <consortium name="The Broad Institute Genome Sequencing Center for Infectious Disease"/>
            <person name="Wu L."/>
            <person name="Ma J."/>
        </authorList>
    </citation>
    <scope>NUCLEOTIDE SEQUENCE [LARGE SCALE GENOMIC DNA]</scope>
    <source>
        <strain evidence="3">JCM 17986</strain>
    </source>
</reference>
<evidence type="ECO:0000313" key="3">
    <source>
        <dbReference type="Proteomes" id="UP001500466"/>
    </source>
</evidence>
<accession>A0ABP9HKF2</accession>
<protein>
    <submittedName>
        <fullName evidence="2">Uncharacterized protein</fullName>
    </submittedName>
</protein>
<comment type="caution">
    <text evidence="2">The sequence shown here is derived from an EMBL/GenBank/DDBJ whole genome shotgun (WGS) entry which is preliminary data.</text>
</comment>
<evidence type="ECO:0000256" key="1">
    <source>
        <dbReference type="SAM" id="MobiDB-lite"/>
    </source>
</evidence>
<evidence type="ECO:0000313" key="2">
    <source>
        <dbReference type="EMBL" id="GAA4973092.1"/>
    </source>
</evidence>
<dbReference type="Proteomes" id="UP001500466">
    <property type="component" value="Unassembled WGS sequence"/>
</dbReference>